<proteinExistence type="inferred from homology"/>
<evidence type="ECO:0000259" key="3">
    <source>
        <dbReference type="Pfam" id="PF00675"/>
    </source>
</evidence>
<keyword evidence="6" id="KW-1185">Reference proteome</keyword>
<dbReference type="GO" id="GO:0006508">
    <property type="term" value="P:proteolysis"/>
    <property type="evidence" value="ECO:0007669"/>
    <property type="project" value="InterPro"/>
</dbReference>
<dbReference type="FunFam" id="3.30.830.10:FF:000008">
    <property type="entry name" value="Mitochondrial-processing peptidase subunit beta"/>
    <property type="match status" value="1"/>
</dbReference>
<dbReference type="EMBL" id="FRAR01000019">
    <property type="protein sequence ID" value="SHK64889.1"/>
    <property type="molecule type" value="Genomic_DNA"/>
</dbReference>
<evidence type="ECO:0000256" key="2">
    <source>
        <dbReference type="RuleBase" id="RU004447"/>
    </source>
</evidence>
<feature type="domain" description="Peptidase M16 N-terminal" evidence="3">
    <location>
        <begin position="13"/>
        <end position="160"/>
    </location>
</feature>
<comment type="similarity">
    <text evidence="1 2">Belongs to the peptidase M16 family.</text>
</comment>
<dbReference type="OrthoDB" id="9811314at2"/>
<dbReference type="PANTHER" id="PTHR11851">
    <property type="entry name" value="METALLOPROTEASE"/>
    <property type="match status" value="1"/>
</dbReference>
<name>A0A1M6U6U2_9FIRM</name>
<evidence type="ECO:0000313" key="6">
    <source>
        <dbReference type="Proteomes" id="UP000183997"/>
    </source>
</evidence>
<evidence type="ECO:0000259" key="4">
    <source>
        <dbReference type="Pfam" id="PF05193"/>
    </source>
</evidence>
<dbReference type="GO" id="GO:0046872">
    <property type="term" value="F:metal ion binding"/>
    <property type="evidence" value="ECO:0007669"/>
    <property type="project" value="InterPro"/>
</dbReference>
<dbReference type="STRING" id="1121421.SAMN02745123_02603"/>
<dbReference type="InterPro" id="IPR011249">
    <property type="entry name" value="Metalloenz_LuxS/M16"/>
</dbReference>
<dbReference type="Pfam" id="PF05193">
    <property type="entry name" value="Peptidase_M16_C"/>
    <property type="match status" value="1"/>
</dbReference>
<dbReference type="Proteomes" id="UP000183997">
    <property type="component" value="Unassembled WGS sequence"/>
</dbReference>
<dbReference type="GO" id="GO:0004222">
    <property type="term" value="F:metalloendopeptidase activity"/>
    <property type="evidence" value="ECO:0007669"/>
    <property type="project" value="InterPro"/>
</dbReference>
<gene>
    <name evidence="5" type="ORF">SAMN02745123_02603</name>
</gene>
<sequence length="422" mass="47702">MFYQKEVLANGVRILTQQVSHVRSVALGIWVDVGSRDESDTTAGISHYIEHMMFKGTENRTAKQIAEELDAVGGQLNAFTTKEYTCYYAKVLDEHFDLAVEVLTDMLFHSKIAEQDVEREKNVILEEIKMYEDAPDELVHDMFAKTIWSGHPLGRPIIGTTETVSSFNHQDLRDYMKHHYTPNRLVISVAGNITHQQVVEKLTPLLENLSGNQVNRRLELPNPAAQVNCRSKETEQVHMVIGAPGLCLGHDDVYIAQVVNTILGGGLSSRLFQEIREQRGLVYTVYSYHSSYYDTGIFGVYAGLSKQNVNQAMELIFKEINDLKRNGVSKEELQRAKDQLKGNLLLSMESVNTHMSRLGKSELYLGKVYSPEEIVEKLNRVTVEDTVRVSTQLFQPDKFSMAAIGPWTDCGDLQKVLETLKD</sequence>
<protein>
    <submittedName>
        <fullName evidence="5">Predicted Zn-dependent peptidase</fullName>
    </submittedName>
</protein>
<dbReference type="InterPro" id="IPR050361">
    <property type="entry name" value="MPP/UQCRC_Complex"/>
</dbReference>
<dbReference type="InterPro" id="IPR011765">
    <property type="entry name" value="Pept_M16_N"/>
</dbReference>
<reference evidence="6" key="1">
    <citation type="submission" date="2016-11" db="EMBL/GenBank/DDBJ databases">
        <authorList>
            <person name="Varghese N."/>
            <person name="Submissions S."/>
        </authorList>
    </citation>
    <scope>NUCLEOTIDE SEQUENCE [LARGE SCALE GENOMIC DNA]</scope>
    <source>
        <strain evidence="6">DSM 10349</strain>
    </source>
</reference>
<dbReference type="RefSeq" id="WP_072915089.1">
    <property type="nucleotide sequence ID" value="NZ_FRAR01000019.1"/>
</dbReference>
<dbReference type="Gene3D" id="3.30.830.10">
    <property type="entry name" value="Metalloenzyme, LuxS/M16 peptidase-like"/>
    <property type="match status" value="2"/>
</dbReference>
<dbReference type="SUPFAM" id="SSF63411">
    <property type="entry name" value="LuxS/MPP-like metallohydrolase"/>
    <property type="match status" value="2"/>
</dbReference>
<dbReference type="Pfam" id="PF00675">
    <property type="entry name" value="Peptidase_M16"/>
    <property type="match status" value="1"/>
</dbReference>
<dbReference type="AlphaFoldDB" id="A0A1M6U6U2"/>
<feature type="domain" description="Peptidase M16 C-terminal" evidence="4">
    <location>
        <begin position="166"/>
        <end position="340"/>
    </location>
</feature>
<evidence type="ECO:0000313" key="5">
    <source>
        <dbReference type="EMBL" id="SHK64889.1"/>
    </source>
</evidence>
<dbReference type="InterPro" id="IPR001431">
    <property type="entry name" value="Pept_M16_Zn_BS"/>
</dbReference>
<dbReference type="PANTHER" id="PTHR11851:SF49">
    <property type="entry name" value="MITOCHONDRIAL-PROCESSING PEPTIDASE SUBUNIT ALPHA"/>
    <property type="match status" value="1"/>
</dbReference>
<dbReference type="PROSITE" id="PS00143">
    <property type="entry name" value="INSULINASE"/>
    <property type="match status" value="1"/>
</dbReference>
<accession>A0A1M6U6U2</accession>
<organism evidence="5 6">
    <name type="scientific">Desulforamulus aeronauticus DSM 10349</name>
    <dbReference type="NCBI Taxonomy" id="1121421"/>
    <lineage>
        <taxon>Bacteria</taxon>
        <taxon>Bacillati</taxon>
        <taxon>Bacillota</taxon>
        <taxon>Clostridia</taxon>
        <taxon>Eubacteriales</taxon>
        <taxon>Peptococcaceae</taxon>
        <taxon>Desulforamulus</taxon>
    </lineage>
</organism>
<evidence type="ECO:0000256" key="1">
    <source>
        <dbReference type="ARBA" id="ARBA00007261"/>
    </source>
</evidence>
<dbReference type="InterPro" id="IPR007863">
    <property type="entry name" value="Peptidase_M16_C"/>
</dbReference>